<feature type="compositionally biased region" description="Polar residues" evidence="1">
    <location>
        <begin position="1"/>
        <end position="14"/>
    </location>
</feature>
<name>A0A3N2PQP8_SODAK</name>
<evidence type="ECO:0000256" key="1">
    <source>
        <dbReference type="SAM" id="MobiDB-lite"/>
    </source>
</evidence>
<sequence>MTDTEMWSPPTTTPVRHHAWSRKTVNRHRLVCHSRPTVSAIELAGKPSSVRMLTRHVLAASRFRPIRQTSVKLYEVQSAGKQGKHDNRLLKMFATTIGSDSFVMMASSSAMVSRKARGIPKQEGKDRVDEAGDNFSPNAWQNGQRTQFSSFIYPYNGK</sequence>
<dbReference type="RefSeq" id="XP_028464590.1">
    <property type="nucleotide sequence ID" value="XM_028614389.1"/>
</dbReference>
<accession>A0A3N2PQP8</accession>
<evidence type="ECO:0000313" key="3">
    <source>
        <dbReference type="Proteomes" id="UP000272025"/>
    </source>
</evidence>
<proteinExistence type="predicted"/>
<gene>
    <name evidence="2" type="ORF">SODALDRAFT_361606</name>
</gene>
<dbReference type="AlphaFoldDB" id="A0A3N2PQP8"/>
<dbReference type="EMBL" id="ML119058">
    <property type="protein sequence ID" value="ROT36784.1"/>
    <property type="molecule type" value="Genomic_DNA"/>
</dbReference>
<evidence type="ECO:0000313" key="2">
    <source>
        <dbReference type="EMBL" id="ROT36784.1"/>
    </source>
</evidence>
<dbReference type="Proteomes" id="UP000272025">
    <property type="component" value="Unassembled WGS sequence"/>
</dbReference>
<protein>
    <submittedName>
        <fullName evidence="2">Uncharacterized protein</fullName>
    </submittedName>
</protein>
<organism evidence="2 3">
    <name type="scientific">Sodiomyces alkalinus (strain CBS 110278 / VKM F-3762 / F11)</name>
    <name type="common">Alkaliphilic filamentous fungus</name>
    <dbReference type="NCBI Taxonomy" id="1314773"/>
    <lineage>
        <taxon>Eukaryota</taxon>
        <taxon>Fungi</taxon>
        <taxon>Dikarya</taxon>
        <taxon>Ascomycota</taxon>
        <taxon>Pezizomycotina</taxon>
        <taxon>Sordariomycetes</taxon>
        <taxon>Hypocreomycetidae</taxon>
        <taxon>Glomerellales</taxon>
        <taxon>Plectosphaerellaceae</taxon>
        <taxon>Sodiomyces</taxon>
    </lineage>
</organism>
<feature type="region of interest" description="Disordered" evidence="1">
    <location>
        <begin position="1"/>
        <end position="20"/>
    </location>
</feature>
<feature type="region of interest" description="Disordered" evidence="1">
    <location>
        <begin position="116"/>
        <end position="143"/>
    </location>
</feature>
<dbReference type="GeneID" id="39582867"/>
<reference evidence="2 3" key="1">
    <citation type="journal article" date="2018" name="Mol. Ecol.">
        <title>The obligate alkalophilic soda-lake fungus Sodiomyces alkalinus has shifted to a protein diet.</title>
        <authorList>
            <person name="Grum-Grzhimaylo A.A."/>
            <person name="Falkoski D.L."/>
            <person name="van den Heuvel J."/>
            <person name="Valero-Jimenez C.A."/>
            <person name="Min B."/>
            <person name="Choi I.G."/>
            <person name="Lipzen A."/>
            <person name="Daum C.G."/>
            <person name="Aanen D.K."/>
            <person name="Tsang A."/>
            <person name="Henrissat B."/>
            <person name="Bilanenko E.N."/>
            <person name="de Vries R.P."/>
            <person name="van Kan J.A.L."/>
            <person name="Grigoriev I.V."/>
            <person name="Debets A.J.M."/>
        </authorList>
    </citation>
    <scope>NUCLEOTIDE SEQUENCE [LARGE SCALE GENOMIC DNA]</scope>
    <source>
        <strain evidence="2 3">F11</strain>
    </source>
</reference>
<keyword evidence="3" id="KW-1185">Reference proteome</keyword>
<feature type="compositionally biased region" description="Basic and acidic residues" evidence="1">
    <location>
        <begin position="120"/>
        <end position="130"/>
    </location>
</feature>